<sequence>MAGLGLRNHFLPLYLHTHLHDNNGAAALGAQSVDQQQARRLVEFAARSRAEATTNSSLLMCCRTVRKVAPPPIPAS</sequence>
<protein>
    <submittedName>
        <fullName evidence="1 3">Uncharacterized protein</fullName>
    </submittedName>
</protein>
<dbReference type="AlphaFoldDB" id="A0A183G4K9"/>
<accession>A0A183G4K9</accession>
<accession>A0A3P8E0Y9</accession>
<dbReference type="Proteomes" id="UP000050761">
    <property type="component" value="Unassembled WGS sequence"/>
</dbReference>
<proteinExistence type="predicted"/>
<reference evidence="3" key="2">
    <citation type="submission" date="2019-09" db="UniProtKB">
        <authorList>
            <consortium name="WormBaseParasite"/>
        </authorList>
    </citation>
    <scope>IDENTIFICATION</scope>
</reference>
<dbReference type="WBParaSite" id="HPBE_0001646501-mRNA-1">
    <property type="protein sequence ID" value="HPBE_0001646501-mRNA-1"/>
    <property type="gene ID" value="HPBE_0001646501"/>
</dbReference>
<evidence type="ECO:0000313" key="2">
    <source>
        <dbReference type="Proteomes" id="UP000050761"/>
    </source>
</evidence>
<evidence type="ECO:0000313" key="1">
    <source>
        <dbReference type="EMBL" id="VDP06029.1"/>
    </source>
</evidence>
<evidence type="ECO:0000313" key="3">
    <source>
        <dbReference type="WBParaSite" id="HPBE_0001646501-mRNA-1"/>
    </source>
</evidence>
<dbReference type="EMBL" id="UZAH01029433">
    <property type="protein sequence ID" value="VDP06029.1"/>
    <property type="molecule type" value="Genomic_DNA"/>
</dbReference>
<organism evidence="2 3">
    <name type="scientific">Heligmosomoides polygyrus</name>
    <name type="common">Parasitic roundworm</name>
    <dbReference type="NCBI Taxonomy" id="6339"/>
    <lineage>
        <taxon>Eukaryota</taxon>
        <taxon>Metazoa</taxon>
        <taxon>Ecdysozoa</taxon>
        <taxon>Nematoda</taxon>
        <taxon>Chromadorea</taxon>
        <taxon>Rhabditida</taxon>
        <taxon>Rhabditina</taxon>
        <taxon>Rhabditomorpha</taxon>
        <taxon>Strongyloidea</taxon>
        <taxon>Heligmosomidae</taxon>
        <taxon>Heligmosomoides</taxon>
    </lineage>
</organism>
<reference evidence="1 2" key="1">
    <citation type="submission" date="2018-11" db="EMBL/GenBank/DDBJ databases">
        <authorList>
            <consortium name="Pathogen Informatics"/>
        </authorList>
    </citation>
    <scope>NUCLEOTIDE SEQUENCE [LARGE SCALE GENOMIC DNA]</scope>
</reference>
<keyword evidence="2" id="KW-1185">Reference proteome</keyword>
<name>A0A183G4K9_HELPZ</name>
<gene>
    <name evidence="1" type="ORF">HPBE_LOCUS16464</name>
</gene>